<dbReference type="Gene3D" id="3.30.40.10">
    <property type="entry name" value="Zinc/RING finger domain, C3HC4 (zinc finger)"/>
    <property type="match status" value="1"/>
</dbReference>
<evidence type="ECO:0008006" key="4">
    <source>
        <dbReference type="Google" id="ProtNLM"/>
    </source>
</evidence>
<feature type="compositionally biased region" description="Basic and acidic residues" evidence="1">
    <location>
        <begin position="258"/>
        <end position="269"/>
    </location>
</feature>
<dbReference type="PANTHER" id="PTHR21540:SF0">
    <property type="entry name" value="PHD FAMILY PROTEIN"/>
    <property type="match status" value="1"/>
</dbReference>
<protein>
    <recommendedName>
        <fullName evidence="4">RING-type domain-containing protein</fullName>
    </recommendedName>
</protein>
<dbReference type="PANTHER" id="PTHR21540">
    <property type="entry name" value="RING FINGER AND SWIM DOMAIN-CONTAINING PROTEIN 2"/>
    <property type="match status" value="1"/>
</dbReference>
<dbReference type="RefSeq" id="XP_033421776.1">
    <property type="nucleotide sequence ID" value="XM_033575921.1"/>
</dbReference>
<evidence type="ECO:0000256" key="1">
    <source>
        <dbReference type="SAM" id="MobiDB-lite"/>
    </source>
</evidence>
<comment type="caution">
    <text evidence="2">The sequence shown here is derived from an EMBL/GenBank/DDBJ whole genome shotgun (WGS) entry which is preliminary data.</text>
</comment>
<proteinExistence type="predicted"/>
<dbReference type="VEuPathDB" id="FungiDB:EYZ11_009921"/>
<accession>A0A5M9MAU2</accession>
<organism evidence="2 3">
    <name type="scientific">Aspergillus tanneri</name>
    <dbReference type="NCBI Taxonomy" id="1220188"/>
    <lineage>
        <taxon>Eukaryota</taxon>
        <taxon>Fungi</taxon>
        <taxon>Dikarya</taxon>
        <taxon>Ascomycota</taxon>
        <taxon>Pezizomycotina</taxon>
        <taxon>Eurotiomycetes</taxon>
        <taxon>Eurotiomycetidae</taxon>
        <taxon>Eurotiales</taxon>
        <taxon>Aspergillaceae</taxon>
        <taxon>Aspergillus</taxon>
        <taxon>Aspergillus subgen. Circumdati</taxon>
    </lineage>
</organism>
<dbReference type="InterPro" id="IPR039903">
    <property type="entry name" value="Zswim2"/>
</dbReference>
<feature type="region of interest" description="Disordered" evidence="1">
    <location>
        <begin position="258"/>
        <end position="295"/>
    </location>
</feature>
<gene>
    <name evidence="2" type="ORF">ATNIH1004_011358</name>
</gene>
<name>A0A5M9MAU2_9EURO</name>
<feature type="compositionally biased region" description="Acidic residues" evidence="1">
    <location>
        <begin position="274"/>
        <end position="283"/>
    </location>
</feature>
<dbReference type="EMBL" id="QUQM01000008">
    <property type="protein sequence ID" value="KAA8642414.1"/>
    <property type="molecule type" value="Genomic_DNA"/>
</dbReference>
<evidence type="ECO:0000313" key="2">
    <source>
        <dbReference type="EMBL" id="KAA8642414.1"/>
    </source>
</evidence>
<dbReference type="OrthoDB" id="8062037at2759"/>
<dbReference type="AlphaFoldDB" id="A0A5M9MAU2"/>
<sequence length="341" mass="37819">MSRYSISSSAPYCLSEIINLCPEEERHCAGYAPSQKRRCHNPINAGNCRMASNLLSRGTERLSSRSSIDDLLENLAPLVLCWRHGNQADGLVDTWRRQVRDFQTTRTTRLESLDTAILKEEIIPNLRREVNQEIEELRDGIREELRRLQAHAAFSLPSQAAVRGDSPRIPARLSTGTRMTTGAPSTPSRRLAGAPAPTLRRSTPNRVESGNTVRPSAIEASTTDSTGSVRFSQRTTTRQCVEGVCGICILPLSELSEPEHRAADHDKSDAQNNSEEEEEEGEANQEQPSGSGSRHVRGARDLVWCKAQCGINFHKTCMDKWIATTGSLRATCPNCRASWRP</sequence>
<dbReference type="SUPFAM" id="SSF57850">
    <property type="entry name" value="RING/U-box"/>
    <property type="match status" value="1"/>
</dbReference>
<dbReference type="InterPro" id="IPR013083">
    <property type="entry name" value="Znf_RING/FYVE/PHD"/>
</dbReference>
<dbReference type="Proteomes" id="UP000324241">
    <property type="component" value="Unassembled WGS sequence"/>
</dbReference>
<feature type="compositionally biased region" description="Polar residues" evidence="1">
    <location>
        <begin position="200"/>
        <end position="233"/>
    </location>
</feature>
<feature type="region of interest" description="Disordered" evidence="1">
    <location>
        <begin position="159"/>
        <end position="233"/>
    </location>
</feature>
<dbReference type="GO" id="GO:0061630">
    <property type="term" value="F:ubiquitin protein ligase activity"/>
    <property type="evidence" value="ECO:0007669"/>
    <property type="project" value="InterPro"/>
</dbReference>
<reference evidence="2 3" key="1">
    <citation type="submission" date="2019-08" db="EMBL/GenBank/DDBJ databases">
        <title>The genome sequence of a newly discovered highly antifungal drug resistant Aspergillus species, Aspergillus tanneri NIH 1004.</title>
        <authorList>
            <person name="Mounaud S."/>
            <person name="Singh I."/>
            <person name="Joardar V."/>
            <person name="Pakala S."/>
            <person name="Pakala S."/>
            <person name="Venepally P."/>
            <person name="Chung J.K."/>
            <person name="Losada L."/>
            <person name="Nierman W.C."/>
        </authorList>
    </citation>
    <scope>NUCLEOTIDE SEQUENCE [LARGE SCALE GENOMIC DNA]</scope>
    <source>
        <strain evidence="2 3">NIH1004</strain>
    </source>
</reference>
<feature type="compositionally biased region" description="Polar residues" evidence="1">
    <location>
        <begin position="174"/>
        <end position="188"/>
    </location>
</feature>
<evidence type="ECO:0000313" key="3">
    <source>
        <dbReference type="Proteomes" id="UP000324241"/>
    </source>
</evidence>
<dbReference type="GeneID" id="54334059"/>